<protein>
    <submittedName>
        <fullName evidence="1">Uncharacterized protein</fullName>
    </submittedName>
</protein>
<name>A0A0G1MYV8_9BACT</name>
<accession>A0A0G1MYV8</accession>
<comment type="caution">
    <text evidence="1">The sequence shown here is derived from an EMBL/GenBank/DDBJ whole genome shotgun (WGS) entry which is preliminary data.</text>
</comment>
<evidence type="ECO:0000313" key="1">
    <source>
        <dbReference type="EMBL" id="KKT85987.1"/>
    </source>
</evidence>
<proteinExistence type="predicted"/>
<evidence type="ECO:0000313" key="2">
    <source>
        <dbReference type="Proteomes" id="UP000034797"/>
    </source>
</evidence>
<reference evidence="1 2" key="1">
    <citation type="journal article" date="2015" name="Nature">
        <title>rRNA introns, odd ribosomes, and small enigmatic genomes across a large radiation of phyla.</title>
        <authorList>
            <person name="Brown C.T."/>
            <person name="Hug L.A."/>
            <person name="Thomas B.C."/>
            <person name="Sharon I."/>
            <person name="Castelle C.J."/>
            <person name="Singh A."/>
            <person name="Wilkins M.J."/>
            <person name="Williams K.H."/>
            <person name="Banfield J.F."/>
        </authorList>
    </citation>
    <scope>NUCLEOTIDE SEQUENCE [LARGE SCALE GENOMIC DNA]</scope>
</reference>
<dbReference type="Proteomes" id="UP000034797">
    <property type="component" value="Unassembled WGS sequence"/>
</dbReference>
<gene>
    <name evidence="1" type="ORF">UW84_C0018G0011</name>
</gene>
<dbReference type="EMBL" id="LCJW01000018">
    <property type="protein sequence ID" value="KKT85987.1"/>
    <property type="molecule type" value="Genomic_DNA"/>
</dbReference>
<organism evidence="1 2">
    <name type="scientific">Candidatus Collierbacteria bacterium GW2011_GWA2_44_99</name>
    <dbReference type="NCBI Taxonomy" id="1618380"/>
    <lineage>
        <taxon>Bacteria</taxon>
        <taxon>Candidatus Collieribacteriota</taxon>
    </lineage>
</organism>
<dbReference type="AlphaFoldDB" id="A0A0G1MYV8"/>
<sequence length="261" mass="31143">MDLIADIKDVVFFQDFLAFLRYLERQPISKTVKGNISRKDIVSLADTMKCIKDRIAEYSKYDWKIVGEWQLKDIDKIKKIAEVMFLTYNRKEKLLLSKNGRGYINHNDRLIQYKEMVLHYFERLSWDYFHPSMDTRNSIPFLDVLQASQNILWRIFLSNGTKWIEFKQFQESLINNFCIDDCIDSEDTYNGAYQADIEHGFLRPLLEFGCIDTETEVISQRLEFTRITKFRPTNLGLYIFREEVENSLYTGTCPIRDLWKK</sequence>